<evidence type="ECO:0000313" key="8">
    <source>
        <dbReference type="EMBL" id="CAL6113833.1"/>
    </source>
</evidence>
<proteinExistence type="predicted"/>
<sequence length="118" mass="13468">MIYSTVTQVIRKPNPSYLTFQLKTRRNFRKLIHDYIQLQSLDEQNSLSTERNLASLQILPLNQLLSALGKGAQHLNVTTQSTSRIAYGARHLGALWLIYTPQTGIIKDVDTTLQHMVF</sequence>
<gene>
    <name evidence="1" type="ORF">HINF_LOCUS1569</name>
    <name evidence="2" type="ORF">HINF_LOCUS1570</name>
    <name evidence="3" type="ORF">HINF_LOCUS1571</name>
    <name evidence="6" type="ORF">HINF_LOCUS22656</name>
    <name evidence="7" type="ORF">HINF_LOCUS22657</name>
    <name evidence="4" type="ORF">HINF_LOCUS27110</name>
    <name evidence="5" type="ORF">HINF_LOCUS27111</name>
    <name evidence="8" type="ORF">HINF_LOCUS77693</name>
    <name evidence="9" type="ORF">HINF_LOCUS77694</name>
    <name evidence="10" type="ORF">HINF_LOCUS77695</name>
</gene>
<dbReference type="EMBL" id="CATOUU010000664">
    <property type="protein sequence ID" value="CAI9939465.1"/>
    <property type="molecule type" value="Genomic_DNA"/>
</dbReference>
<organism evidence="1">
    <name type="scientific">Hexamita inflata</name>
    <dbReference type="NCBI Taxonomy" id="28002"/>
    <lineage>
        <taxon>Eukaryota</taxon>
        <taxon>Metamonada</taxon>
        <taxon>Diplomonadida</taxon>
        <taxon>Hexamitidae</taxon>
        <taxon>Hexamitinae</taxon>
        <taxon>Hexamita</taxon>
    </lineage>
</organism>
<evidence type="ECO:0000313" key="6">
    <source>
        <dbReference type="EMBL" id="CAL6011278.1"/>
    </source>
</evidence>
<keyword evidence="11" id="KW-1185">Reference proteome</keyword>
<dbReference type="EMBL" id="CAXDID020000777">
    <property type="protein sequence ID" value="CAL6113837.1"/>
    <property type="molecule type" value="Genomic_DNA"/>
</dbReference>
<evidence type="ECO:0000313" key="7">
    <source>
        <dbReference type="EMBL" id="CAL6011279.1"/>
    </source>
</evidence>
<evidence type="ECO:0000313" key="5">
    <source>
        <dbReference type="EMBL" id="CAI9939466.1"/>
    </source>
</evidence>
<evidence type="ECO:0000313" key="1">
    <source>
        <dbReference type="EMBL" id="CAI9913924.1"/>
    </source>
</evidence>
<evidence type="ECO:0000313" key="2">
    <source>
        <dbReference type="EMBL" id="CAI9913925.1"/>
    </source>
</evidence>
<dbReference type="AlphaFoldDB" id="A0AA86N6Q8"/>
<dbReference type="EMBL" id="CAXDID020000063">
    <property type="protein sequence ID" value="CAL6011279.1"/>
    <property type="molecule type" value="Genomic_DNA"/>
</dbReference>
<evidence type="ECO:0000313" key="4">
    <source>
        <dbReference type="EMBL" id="CAI9939465.1"/>
    </source>
</evidence>
<evidence type="ECO:0000313" key="11">
    <source>
        <dbReference type="Proteomes" id="UP001642409"/>
    </source>
</evidence>
<dbReference type="Proteomes" id="UP001642409">
    <property type="component" value="Unassembled WGS sequence"/>
</dbReference>
<evidence type="ECO:0000313" key="10">
    <source>
        <dbReference type="EMBL" id="CAL6113837.1"/>
    </source>
</evidence>
<dbReference type="EMBL" id="CATOUU010000040">
    <property type="protein sequence ID" value="CAI9913924.1"/>
    <property type="molecule type" value="Genomic_DNA"/>
</dbReference>
<name>A0AA86N6Q8_9EUKA</name>
<reference evidence="6 11" key="2">
    <citation type="submission" date="2024-07" db="EMBL/GenBank/DDBJ databases">
        <authorList>
            <person name="Akdeniz Z."/>
        </authorList>
    </citation>
    <scope>NUCLEOTIDE SEQUENCE [LARGE SCALE GENOMIC DNA]</scope>
</reference>
<dbReference type="EMBL" id="CATOUU010000664">
    <property type="protein sequence ID" value="CAI9939466.1"/>
    <property type="molecule type" value="Genomic_DNA"/>
</dbReference>
<dbReference type="EMBL" id="CATOUU010000040">
    <property type="protein sequence ID" value="CAI9913926.1"/>
    <property type="molecule type" value="Genomic_DNA"/>
</dbReference>
<comment type="caution">
    <text evidence="1">The sequence shown here is derived from an EMBL/GenBank/DDBJ whole genome shotgun (WGS) entry which is preliminary data.</text>
</comment>
<protein>
    <submittedName>
        <fullName evidence="6">Hypothetical_protein</fullName>
    </submittedName>
</protein>
<evidence type="ECO:0000313" key="3">
    <source>
        <dbReference type="EMBL" id="CAI9913926.1"/>
    </source>
</evidence>
<dbReference type="EMBL" id="CAXDID020000777">
    <property type="protein sequence ID" value="CAL6113835.1"/>
    <property type="molecule type" value="Genomic_DNA"/>
</dbReference>
<dbReference type="EMBL" id="CATOUU010000040">
    <property type="protein sequence ID" value="CAI9913925.1"/>
    <property type="molecule type" value="Genomic_DNA"/>
</dbReference>
<evidence type="ECO:0000313" key="9">
    <source>
        <dbReference type="EMBL" id="CAL6113835.1"/>
    </source>
</evidence>
<dbReference type="EMBL" id="CAXDID020000063">
    <property type="protein sequence ID" value="CAL6011278.1"/>
    <property type="molecule type" value="Genomic_DNA"/>
</dbReference>
<reference evidence="1" key="1">
    <citation type="submission" date="2023-06" db="EMBL/GenBank/DDBJ databases">
        <authorList>
            <person name="Kurt Z."/>
        </authorList>
    </citation>
    <scope>NUCLEOTIDE SEQUENCE</scope>
</reference>
<dbReference type="EMBL" id="CAXDID020000777">
    <property type="protein sequence ID" value="CAL6113833.1"/>
    <property type="molecule type" value="Genomic_DNA"/>
</dbReference>
<accession>A0AA86N6Q8</accession>